<dbReference type="AlphaFoldDB" id="A0A6A4VX88"/>
<evidence type="ECO:0000313" key="3">
    <source>
        <dbReference type="Proteomes" id="UP000440578"/>
    </source>
</evidence>
<keyword evidence="1" id="KW-0732">Signal</keyword>
<keyword evidence="3" id="KW-1185">Reference proteome</keyword>
<name>A0A6A4VX88_AMPAM</name>
<protein>
    <recommendedName>
        <fullName evidence="4">Protein quiver</fullName>
    </recommendedName>
</protein>
<gene>
    <name evidence="2" type="ORF">FJT64_007019</name>
</gene>
<feature type="signal peptide" evidence="1">
    <location>
        <begin position="1"/>
        <end position="28"/>
    </location>
</feature>
<dbReference type="Proteomes" id="UP000440578">
    <property type="component" value="Unassembled WGS sequence"/>
</dbReference>
<evidence type="ECO:0000256" key="1">
    <source>
        <dbReference type="SAM" id="SignalP"/>
    </source>
</evidence>
<accession>A0A6A4VX88</accession>
<feature type="chain" id="PRO_5025378685" description="Protein quiver" evidence="1">
    <location>
        <begin position="29"/>
        <end position="138"/>
    </location>
</feature>
<comment type="caution">
    <text evidence="2">The sequence shown here is derived from an EMBL/GenBank/DDBJ whole genome shotgun (WGS) entry which is preliminary data.</text>
</comment>
<reference evidence="2 3" key="1">
    <citation type="submission" date="2019-07" db="EMBL/GenBank/DDBJ databases">
        <title>Draft genome assembly of a fouling barnacle, Amphibalanus amphitrite (Darwin, 1854): The first reference genome for Thecostraca.</title>
        <authorList>
            <person name="Kim W."/>
        </authorList>
    </citation>
    <scope>NUCLEOTIDE SEQUENCE [LARGE SCALE GENOMIC DNA]</scope>
    <source>
        <strain evidence="2">SNU_AA5</strain>
        <tissue evidence="2">Soma without cirri and trophi</tissue>
    </source>
</reference>
<dbReference type="EMBL" id="VIIS01001616">
    <property type="protein sequence ID" value="KAF0295462.1"/>
    <property type="molecule type" value="Genomic_DNA"/>
</dbReference>
<sequence>MAHTPSLLPLLVLVLVVVLACGPPPAKALRCYACAPLDTSQQSLATRLVLKSLPLCDNFKPHRPQTRFIMDCPAMSNACIKTDKLRTCFVSLRKKERCEDGRCTCLTDLCNGAPPAAGAAWLLMAPLAASLAAGRQNW</sequence>
<evidence type="ECO:0000313" key="2">
    <source>
        <dbReference type="EMBL" id="KAF0295462.1"/>
    </source>
</evidence>
<evidence type="ECO:0008006" key="4">
    <source>
        <dbReference type="Google" id="ProtNLM"/>
    </source>
</evidence>
<proteinExistence type="predicted"/>
<organism evidence="2 3">
    <name type="scientific">Amphibalanus amphitrite</name>
    <name type="common">Striped barnacle</name>
    <name type="synonym">Balanus amphitrite</name>
    <dbReference type="NCBI Taxonomy" id="1232801"/>
    <lineage>
        <taxon>Eukaryota</taxon>
        <taxon>Metazoa</taxon>
        <taxon>Ecdysozoa</taxon>
        <taxon>Arthropoda</taxon>
        <taxon>Crustacea</taxon>
        <taxon>Multicrustacea</taxon>
        <taxon>Cirripedia</taxon>
        <taxon>Thoracica</taxon>
        <taxon>Thoracicalcarea</taxon>
        <taxon>Balanomorpha</taxon>
        <taxon>Balanoidea</taxon>
        <taxon>Balanidae</taxon>
        <taxon>Amphibalaninae</taxon>
        <taxon>Amphibalanus</taxon>
    </lineage>
</organism>